<comment type="subunit">
    <text evidence="2 8">Homodimer.</text>
</comment>
<feature type="binding site" evidence="8">
    <location>
        <position position="46"/>
    </location>
    <ligand>
        <name>Zn(2+)</name>
        <dbReference type="ChEBI" id="CHEBI:29105"/>
        <note>catalytic</note>
    </ligand>
</feature>
<dbReference type="Gene3D" id="3.40.140.10">
    <property type="entry name" value="Cytidine Deaminase, domain 2"/>
    <property type="match status" value="1"/>
</dbReference>
<name>A0A858BS10_9FIRM</name>
<feature type="binding site" evidence="8">
    <location>
        <position position="79"/>
    </location>
    <ligand>
        <name>Zn(2+)</name>
        <dbReference type="ChEBI" id="CHEBI:29105"/>
        <note>catalytic</note>
    </ligand>
</feature>
<evidence type="ECO:0000256" key="7">
    <source>
        <dbReference type="ARBA" id="ARBA00048045"/>
    </source>
</evidence>
<evidence type="ECO:0000256" key="1">
    <source>
        <dbReference type="ARBA" id="ARBA00010669"/>
    </source>
</evidence>
<comment type="function">
    <text evidence="8">Catalyzes the deamination of adenosine to inosine at the wobble position 34 of tRNA(Arg2).</text>
</comment>
<evidence type="ECO:0000256" key="4">
    <source>
        <dbReference type="ARBA" id="ARBA00022723"/>
    </source>
</evidence>
<feature type="active site" description="Proton donor" evidence="8">
    <location>
        <position position="48"/>
    </location>
</feature>
<dbReference type="AlphaFoldDB" id="A0A858BS10"/>
<evidence type="ECO:0000256" key="2">
    <source>
        <dbReference type="ARBA" id="ARBA00011738"/>
    </source>
</evidence>
<dbReference type="PANTHER" id="PTHR11079:SF202">
    <property type="entry name" value="TRNA-SPECIFIC ADENOSINE DEAMINASE"/>
    <property type="match status" value="1"/>
</dbReference>
<dbReference type="EC" id="3.5.4.33" evidence="8"/>
<comment type="similarity">
    <text evidence="1">Belongs to the cytidine and deoxycytidylate deaminase family. ADAT2 subfamily.</text>
</comment>
<dbReference type="Pfam" id="PF00383">
    <property type="entry name" value="dCMP_cyt_deam_1"/>
    <property type="match status" value="1"/>
</dbReference>
<dbReference type="SUPFAM" id="SSF53927">
    <property type="entry name" value="Cytidine deaminase-like"/>
    <property type="match status" value="1"/>
</dbReference>
<comment type="catalytic activity">
    <reaction evidence="7 8">
        <text>adenosine(34) in tRNA + H2O + H(+) = inosine(34) in tRNA + NH4(+)</text>
        <dbReference type="Rhea" id="RHEA:43168"/>
        <dbReference type="Rhea" id="RHEA-COMP:10373"/>
        <dbReference type="Rhea" id="RHEA-COMP:10374"/>
        <dbReference type="ChEBI" id="CHEBI:15377"/>
        <dbReference type="ChEBI" id="CHEBI:15378"/>
        <dbReference type="ChEBI" id="CHEBI:28938"/>
        <dbReference type="ChEBI" id="CHEBI:74411"/>
        <dbReference type="ChEBI" id="CHEBI:82852"/>
        <dbReference type="EC" id="3.5.4.33"/>
    </reaction>
</comment>
<evidence type="ECO:0000256" key="6">
    <source>
        <dbReference type="ARBA" id="ARBA00022833"/>
    </source>
</evidence>
<keyword evidence="5 8" id="KW-0378">Hydrolase</keyword>
<evidence type="ECO:0000313" key="11">
    <source>
        <dbReference type="Proteomes" id="UP000466848"/>
    </source>
</evidence>
<gene>
    <name evidence="8" type="primary">tadA</name>
    <name evidence="10" type="ORF">Ami103574_01815</name>
</gene>
<dbReference type="GO" id="GO:0002100">
    <property type="term" value="P:tRNA wobble adenosine to inosine editing"/>
    <property type="evidence" value="ECO:0007669"/>
    <property type="project" value="UniProtKB-UniRule"/>
</dbReference>
<sequence>MIDALDEARKAYSCGEIPIGAVVEKDGQIIGRGYNQTETLRDPTAHAEMIAIREAAKTLGGWRLAGCELYVTCEPCAMCAGAMVWSRIHKVHIGTMDPKGGACGSVFNIIQEEKLNHFVEIETGLMEAECASLLKSFFRDLRQRGSRWKKQKESELTK</sequence>
<reference evidence="10 11" key="1">
    <citation type="submission" date="2020-02" db="EMBL/GenBank/DDBJ databases">
        <authorList>
            <person name="Kim Y.B."/>
            <person name="Roh S.W."/>
        </authorList>
    </citation>
    <scope>NUCLEOTIDE SEQUENCE [LARGE SCALE GENOMIC DNA]</scope>
    <source>
        <strain evidence="10 11">DSM 103574</strain>
    </source>
</reference>
<dbReference type="KEGG" id="abut:Ami103574_01815"/>
<evidence type="ECO:0000256" key="3">
    <source>
        <dbReference type="ARBA" id="ARBA00022694"/>
    </source>
</evidence>
<evidence type="ECO:0000259" key="9">
    <source>
        <dbReference type="PROSITE" id="PS51747"/>
    </source>
</evidence>
<dbReference type="PANTHER" id="PTHR11079">
    <property type="entry name" value="CYTOSINE DEAMINASE FAMILY MEMBER"/>
    <property type="match status" value="1"/>
</dbReference>
<evidence type="ECO:0000256" key="5">
    <source>
        <dbReference type="ARBA" id="ARBA00022801"/>
    </source>
</evidence>
<protein>
    <recommendedName>
        <fullName evidence="8">tRNA-specific adenosine deaminase</fullName>
        <ecNumber evidence="8">3.5.4.33</ecNumber>
    </recommendedName>
</protein>
<dbReference type="NCBIfam" id="NF008113">
    <property type="entry name" value="PRK10860.1"/>
    <property type="match status" value="1"/>
</dbReference>
<dbReference type="HAMAP" id="MF_00972">
    <property type="entry name" value="tRNA_aden_deaminase"/>
    <property type="match status" value="1"/>
</dbReference>
<keyword evidence="6 8" id="KW-0862">Zinc</keyword>
<dbReference type="Proteomes" id="UP000466848">
    <property type="component" value="Chromosome"/>
</dbReference>
<dbReference type="InterPro" id="IPR002125">
    <property type="entry name" value="CMP_dCMP_dom"/>
</dbReference>
<dbReference type="PROSITE" id="PS00903">
    <property type="entry name" value="CYT_DCMP_DEAMINASES_1"/>
    <property type="match status" value="1"/>
</dbReference>
<accession>A0A858BS10</accession>
<keyword evidence="11" id="KW-1185">Reference proteome</keyword>
<organism evidence="10 11">
    <name type="scientific">Aminipila butyrica</name>
    <dbReference type="NCBI Taxonomy" id="433296"/>
    <lineage>
        <taxon>Bacteria</taxon>
        <taxon>Bacillati</taxon>
        <taxon>Bacillota</taxon>
        <taxon>Clostridia</taxon>
        <taxon>Peptostreptococcales</taxon>
        <taxon>Anaerovoracaceae</taxon>
        <taxon>Aminipila</taxon>
    </lineage>
</organism>
<evidence type="ECO:0000313" key="10">
    <source>
        <dbReference type="EMBL" id="QIB68122.1"/>
    </source>
</evidence>
<evidence type="ECO:0000256" key="8">
    <source>
        <dbReference type="HAMAP-Rule" id="MF_00972"/>
    </source>
</evidence>
<dbReference type="FunFam" id="3.40.140.10:FF:000005">
    <property type="entry name" value="tRNA-specific adenosine deaminase"/>
    <property type="match status" value="1"/>
</dbReference>
<dbReference type="CDD" id="cd01285">
    <property type="entry name" value="nucleoside_deaminase"/>
    <property type="match status" value="1"/>
</dbReference>
<dbReference type="InterPro" id="IPR028883">
    <property type="entry name" value="tRNA_aden_deaminase"/>
</dbReference>
<keyword evidence="4 8" id="KW-0479">Metal-binding</keyword>
<dbReference type="InterPro" id="IPR016193">
    <property type="entry name" value="Cytidine_deaminase-like"/>
</dbReference>
<dbReference type="GO" id="GO:0008270">
    <property type="term" value="F:zinc ion binding"/>
    <property type="evidence" value="ECO:0007669"/>
    <property type="project" value="UniProtKB-UniRule"/>
</dbReference>
<dbReference type="RefSeq" id="WP_163065042.1">
    <property type="nucleotide sequence ID" value="NZ_CP048649.1"/>
</dbReference>
<keyword evidence="3 8" id="KW-0819">tRNA processing</keyword>
<dbReference type="EMBL" id="CP048649">
    <property type="protein sequence ID" value="QIB68122.1"/>
    <property type="molecule type" value="Genomic_DNA"/>
</dbReference>
<dbReference type="InterPro" id="IPR016192">
    <property type="entry name" value="APOBEC/CMP_deaminase_Zn-bd"/>
</dbReference>
<dbReference type="GO" id="GO:0052717">
    <property type="term" value="F:tRNA-specific adenosine-34 deaminase activity"/>
    <property type="evidence" value="ECO:0007669"/>
    <property type="project" value="UniProtKB-UniRule"/>
</dbReference>
<feature type="binding site" evidence="8">
    <location>
        <position position="76"/>
    </location>
    <ligand>
        <name>Zn(2+)</name>
        <dbReference type="ChEBI" id="CHEBI:29105"/>
        <note>catalytic</note>
    </ligand>
</feature>
<comment type="cofactor">
    <cofactor evidence="8">
        <name>Zn(2+)</name>
        <dbReference type="ChEBI" id="CHEBI:29105"/>
    </cofactor>
    <text evidence="8">Binds 1 zinc ion per subunit.</text>
</comment>
<dbReference type="PROSITE" id="PS51747">
    <property type="entry name" value="CYT_DCMP_DEAMINASES_2"/>
    <property type="match status" value="1"/>
</dbReference>
<feature type="domain" description="CMP/dCMP-type deaminase" evidence="9">
    <location>
        <begin position="1"/>
        <end position="141"/>
    </location>
</feature>
<proteinExistence type="inferred from homology"/>